<dbReference type="EMBL" id="BX294143">
    <property type="protein sequence ID" value="CAD74502.1"/>
    <property type="molecule type" value="Genomic_DNA"/>
</dbReference>
<dbReference type="AlphaFoldDB" id="Q7UR40"/>
<evidence type="ECO:0000313" key="2">
    <source>
        <dbReference type="EMBL" id="CAD74502.1"/>
    </source>
</evidence>
<dbReference type="Proteomes" id="UP000001025">
    <property type="component" value="Chromosome"/>
</dbReference>
<organism evidence="2 3">
    <name type="scientific">Rhodopirellula baltica (strain DSM 10527 / NCIMB 13988 / SH1)</name>
    <dbReference type="NCBI Taxonomy" id="243090"/>
    <lineage>
        <taxon>Bacteria</taxon>
        <taxon>Pseudomonadati</taxon>
        <taxon>Planctomycetota</taxon>
        <taxon>Planctomycetia</taxon>
        <taxon>Pirellulales</taxon>
        <taxon>Pirellulaceae</taxon>
        <taxon>Rhodopirellula</taxon>
    </lineage>
</organism>
<dbReference type="eggNOG" id="COG0639">
    <property type="taxonomic scope" value="Bacteria"/>
</dbReference>
<dbReference type="InParanoid" id="Q7UR40"/>
<evidence type="ECO:0000313" key="3">
    <source>
        <dbReference type="Proteomes" id="UP000001025"/>
    </source>
</evidence>
<dbReference type="GO" id="GO:0005737">
    <property type="term" value="C:cytoplasm"/>
    <property type="evidence" value="ECO:0000318"/>
    <property type="project" value="GO_Central"/>
</dbReference>
<feature type="domain" description="Calcineurin-like phosphoesterase" evidence="1">
    <location>
        <begin position="11"/>
        <end position="182"/>
    </location>
</feature>
<dbReference type="GO" id="GO:0110154">
    <property type="term" value="P:RNA decapping"/>
    <property type="evidence" value="ECO:0000318"/>
    <property type="project" value="GO_Central"/>
</dbReference>
<sequence length="226" mass="24928">MMEQTNESTGRLIAIGDIHGCNVALQAILAAIDPQPNDIVVTLGDVVDRGPDSRGAVETLLQCGQKTQLVALQGNHEEMMLNVLRGSESHHSWLRYGGVETLDSYGFDGGLDFLPESHRVFFESLGDYFVYEDYFFTHAAYDPAVPLEEQTVEMLRWHSLRQGVPEPHHSGKIAFVGHTANHEGQILDVGHLVCLDTHCYGGGCLTAMDVRTRQVWQANPDGVLLS</sequence>
<accession>Q7UR40</accession>
<keyword evidence="2" id="KW-0378">Hydrolase</keyword>
<dbReference type="PATRIC" id="fig|243090.15.peg.2842"/>
<dbReference type="GO" id="GO:0004722">
    <property type="term" value="F:protein serine/threonine phosphatase activity"/>
    <property type="evidence" value="ECO:0007669"/>
    <property type="project" value="UniProtKB-EC"/>
</dbReference>
<gene>
    <name evidence="2" type="ordered locus">RB5905</name>
</gene>
<dbReference type="OrthoDB" id="384253at2"/>
<dbReference type="InterPro" id="IPR050126">
    <property type="entry name" value="Ap4A_hydrolase"/>
</dbReference>
<dbReference type="InterPro" id="IPR004843">
    <property type="entry name" value="Calcineurin-like_PHP"/>
</dbReference>
<dbReference type="FunCoup" id="Q7UR40">
    <property type="interactions" value="71"/>
</dbReference>
<reference evidence="2 3" key="1">
    <citation type="journal article" date="2003" name="Proc. Natl. Acad. Sci. U.S.A.">
        <title>Complete genome sequence of the marine planctomycete Pirellula sp. strain 1.</title>
        <authorList>
            <person name="Gloeckner F.O."/>
            <person name="Kube M."/>
            <person name="Bauer M."/>
            <person name="Teeling H."/>
            <person name="Lombardot T."/>
            <person name="Ludwig W."/>
            <person name="Gade D."/>
            <person name="Beck A."/>
            <person name="Borzym K."/>
            <person name="Heitmann K."/>
            <person name="Rabus R."/>
            <person name="Schlesner H."/>
            <person name="Amann R."/>
            <person name="Reinhardt R."/>
        </authorList>
    </citation>
    <scope>NUCLEOTIDE SEQUENCE [LARGE SCALE GENOMIC DNA]</scope>
    <source>
        <strain evidence="3">DSM 10527 / NCIMB 13988 / SH1</strain>
    </source>
</reference>
<dbReference type="PANTHER" id="PTHR42850">
    <property type="entry name" value="METALLOPHOSPHOESTERASE"/>
    <property type="match status" value="1"/>
</dbReference>
<dbReference type="KEGG" id="rba:RB5905"/>
<keyword evidence="3" id="KW-1185">Reference proteome</keyword>
<dbReference type="Gene3D" id="3.60.21.10">
    <property type="match status" value="1"/>
</dbReference>
<dbReference type="EC" id="3.1.3.16" evidence="2"/>
<protein>
    <submittedName>
        <fullName evidence="2">Serine/threonine protein phosphatase</fullName>
        <ecNumber evidence="2">3.1.3.16</ecNumber>
    </submittedName>
</protein>
<dbReference type="GO" id="GO:0016791">
    <property type="term" value="F:phosphatase activity"/>
    <property type="evidence" value="ECO:0000318"/>
    <property type="project" value="GO_Central"/>
</dbReference>
<dbReference type="SUPFAM" id="SSF56300">
    <property type="entry name" value="Metallo-dependent phosphatases"/>
    <property type="match status" value="1"/>
</dbReference>
<dbReference type="HOGENOM" id="CLU_023125_4_3_0"/>
<proteinExistence type="predicted"/>
<name>Q7UR40_RHOBA</name>
<dbReference type="EnsemblBacteria" id="CAD74502">
    <property type="protein sequence ID" value="CAD74502"/>
    <property type="gene ID" value="RB5905"/>
</dbReference>
<dbReference type="GO" id="GO:0008803">
    <property type="term" value="F:bis(5'-nucleosyl)-tetraphosphatase (symmetrical) activity"/>
    <property type="evidence" value="ECO:0000318"/>
    <property type="project" value="GO_Central"/>
</dbReference>
<evidence type="ECO:0000259" key="1">
    <source>
        <dbReference type="Pfam" id="PF00149"/>
    </source>
</evidence>
<dbReference type="InterPro" id="IPR029052">
    <property type="entry name" value="Metallo-depent_PP-like"/>
</dbReference>
<dbReference type="STRING" id="243090.RB5905"/>
<dbReference type="PANTHER" id="PTHR42850:SF4">
    <property type="entry name" value="ZINC-DEPENDENT ENDOPOLYPHOSPHATASE"/>
    <property type="match status" value="1"/>
</dbReference>
<dbReference type="Pfam" id="PF00149">
    <property type="entry name" value="Metallophos"/>
    <property type="match status" value="1"/>
</dbReference>
<dbReference type="CDD" id="cd00144">
    <property type="entry name" value="MPP_PPP_family"/>
    <property type="match status" value="1"/>
</dbReference>